<keyword evidence="13" id="KW-1185">Reference proteome</keyword>
<dbReference type="SMART" id="SM00220">
    <property type="entry name" value="S_TKc"/>
    <property type="match status" value="1"/>
</dbReference>
<dbReference type="GO" id="GO:0005524">
    <property type="term" value="F:ATP binding"/>
    <property type="evidence" value="ECO:0007669"/>
    <property type="project" value="UniProtKB-KW"/>
</dbReference>
<feature type="domain" description="Protein kinase" evidence="11">
    <location>
        <begin position="1"/>
        <end position="142"/>
    </location>
</feature>
<evidence type="ECO:0000256" key="1">
    <source>
        <dbReference type="ARBA" id="ARBA00004370"/>
    </source>
</evidence>
<dbReference type="InterPro" id="IPR050167">
    <property type="entry name" value="Ser_Thr_protein_kinase"/>
</dbReference>
<dbReference type="GO" id="GO:0016020">
    <property type="term" value="C:membrane"/>
    <property type="evidence" value="ECO:0007669"/>
    <property type="project" value="UniProtKB-SubCell"/>
</dbReference>
<keyword evidence="4" id="KW-0808">Transferase</keyword>
<keyword evidence="3" id="KW-0723">Serine/threonine-protein kinase</keyword>
<keyword evidence="5" id="KW-0547">Nucleotide-binding</keyword>
<keyword evidence="8" id="KW-0472">Membrane</keyword>
<dbReference type="InterPro" id="IPR000719">
    <property type="entry name" value="Prot_kinase_dom"/>
</dbReference>
<dbReference type="InterPro" id="IPR008271">
    <property type="entry name" value="Ser/Thr_kinase_AS"/>
</dbReference>
<dbReference type="SUPFAM" id="SSF56112">
    <property type="entry name" value="Protein kinase-like (PK-like)"/>
    <property type="match status" value="1"/>
</dbReference>
<dbReference type="PANTHER" id="PTHR23257:SF978">
    <property type="entry name" value="PROTEIN KINASE FAMILY PROTEIN"/>
    <property type="match status" value="1"/>
</dbReference>
<dbReference type="GO" id="GO:0005737">
    <property type="term" value="C:cytoplasm"/>
    <property type="evidence" value="ECO:0007669"/>
    <property type="project" value="TreeGrafter"/>
</dbReference>
<evidence type="ECO:0000256" key="10">
    <source>
        <dbReference type="ARBA" id="ARBA00048679"/>
    </source>
</evidence>
<organism evidence="12 13">
    <name type="scientific">Papaver atlanticum</name>
    <dbReference type="NCBI Taxonomy" id="357466"/>
    <lineage>
        <taxon>Eukaryota</taxon>
        <taxon>Viridiplantae</taxon>
        <taxon>Streptophyta</taxon>
        <taxon>Embryophyta</taxon>
        <taxon>Tracheophyta</taxon>
        <taxon>Spermatophyta</taxon>
        <taxon>Magnoliopsida</taxon>
        <taxon>Ranunculales</taxon>
        <taxon>Papaveraceae</taxon>
        <taxon>Papaveroideae</taxon>
        <taxon>Papaver</taxon>
    </lineage>
</organism>
<name>A0AAD4S531_9MAGN</name>
<dbReference type="EC" id="2.7.11.1" evidence="2"/>
<dbReference type="PROSITE" id="PS50011">
    <property type="entry name" value="PROTEIN_KINASE_DOM"/>
    <property type="match status" value="1"/>
</dbReference>
<dbReference type="Gene3D" id="1.10.510.10">
    <property type="entry name" value="Transferase(Phosphotransferase) domain 1"/>
    <property type="match status" value="1"/>
</dbReference>
<evidence type="ECO:0000256" key="5">
    <source>
        <dbReference type="ARBA" id="ARBA00022741"/>
    </source>
</evidence>
<dbReference type="GO" id="GO:0007165">
    <property type="term" value="P:signal transduction"/>
    <property type="evidence" value="ECO:0007669"/>
    <property type="project" value="TreeGrafter"/>
</dbReference>
<dbReference type="AlphaFoldDB" id="A0AAD4S531"/>
<evidence type="ECO:0000313" key="12">
    <source>
        <dbReference type="EMBL" id="KAI3858975.1"/>
    </source>
</evidence>
<dbReference type="FunFam" id="1.10.510.10:FF:000476">
    <property type="entry name" value="PAS domain-containing protein tyrosine kinase family protein"/>
    <property type="match status" value="1"/>
</dbReference>
<dbReference type="Pfam" id="PF07714">
    <property type="entry name" value="PK_Tyr_Ser-Thr"/>
    <property type="match status" value="1"/>
</dbReference>
<accession>A0AAD4S531</accession>
<evidence type="ECO:0000256" key="3">
    <source>
        <dbReference type="ARBA" id="ARBA00022527"/>
    </source>
</evidence>
<comment type="catalytic activity">
    <reaction evidence="10">
        <text>L-seryl-[protein] + ATP = O-phospho-L-seryl-[protein] + ADP + H(+)</text>
        <dbReference type="Rhea" id="RHEA:17989"/>
        <dbReference type="Rhea" id="RHEA-COMP:9863"/>
        <dbReference type="Rhea" id="RHEA-COMP:11604"/>
        <dbReference type="ChEBI" id="CHEBI:15378"/>
        <dbReference type="ChEBI" id="CHEBI:29999"/>
        <dbReference type="ChEBI" id="CHEBI:30616"/>
        <dbReference type="ChEBI" id="CHEBI:83421"/>
        <dbReference type="ChEBI" id="CHEBI:456216"/>
        <dbReference type="EC" id="2.7.11.1"/>
    </reaction>
</comment>
<sequence length="162" mass="18556">MAVDIAHGMNYLHRCKPPIVHRDLKSSNLLVDKNWNVKVGDFGLSRFKHSTYLTTKMGKGTPQWMAPEVIRNESSDEKSDVYSFGVVLWELATQKVHWDTLNTVQIPEDIDPHWASLIESCWHSDPKSRPSFEELLEKLKVLPSCYSFQKPGANTRLTRGDC</sequence>
<evidence type="ECO:0000256" key="7">
    <source>
        <dbReference type="ARBA" id="ARBA00022840"/>
    </source>
</evidence>
<evidence type="ECO:0000256" key="6">
    <source>
        <dbReference type="ARBA" id="ARBA00022777"/>
    </source>
</evidence>
<dbReference type="PROSITE" id="PS00108">
    <property type="entry name" value="PROTEIN_KINASE_ST"/>
    <property type="match status" value="1"/>
</dbReference>
<keyword evidence="6" id="KW-0418">Kinase</keyword>
<dbReference type="EMBL" id="JAJJMB010014681">
    <property type="protein sequence ID" value="KAI3858975.1"/>
    <property type="molecule type" value="Genomic_DNA"/>
</dbReference>
<dbReference type="InterPro" id="IPR011009">
    <property type="entry name" value="Kinase-like_dom_sf"/>
</dbReference>
<dbReference type="Proteomes" id="UP001202328">
    <property type="component" value="Unassembled WGS sequence"/>
</dbReference>
<evidence type="ECO:0000256" key="4">
    <source>
        <dbReference type="ARBA" id="ARBA00022679"/>
    </source>
</evidence>
<comment type="catalytic activity">
    <reaction evidence="9">
        <text>L-threonyl-[protein] + ATP = O-phospho-L-threonyl-[protein] + ADP + H(+)</text>
        <dbReference type="Rhea" id="RHEA:46608"/>
        <dbReference type="Rhea" id="RHEA-COMP:11060"/>
        <dbReference type="Rhea" id="RHEA-COMP:11605"/>
        <dbReference type="ChEBI" id="CHEBI:15378"/>
        <dbReference type="ChEBI" id="CHEBI:30013"/>
        <dbReference type="ChEBI" id="CHEBI:30616"/>
        <dbReference type="ChEBI" id="CHEBI:61977"/>
        <dbReference type="ChEBI" id="CHEBI:456216"/>
        <dbReference type="EC" id="2.7.11.1"/>
    </reaction>
</comment>
<evidence type="ECO:0000256" key="8">
    <source>
        <dbReference type="ARBA" id="ARBA00023136"/>
    </source>
</evidence>
<comment type="caution">
    <text evidence="12">The sequence shown here is derived from an EMBL/GenBank/DDBJ whole genome shotgun (WGS) entry which is preliminary data.</text>
</comment>
<evidence type="ECO:0000313" key="13">
    <source>
        <dbReference type="Proteomes" id="UP001202328"/>
    </source>
</evidence>
<dbReference type="PANTHER" id="PTHR23257">
    <property type="entry name" value="SERINE-THREONINE PROTEIN KINASE"/>
    <property type="match status" value="1"/>
</dbReference>
<protein>
    <recommendedName>
        <fullName evidence="2">non-specific serine/threonine protein kinase</fullName>
        <ecNumber evidence="2">2.7.11.1</ecNumber>
    </recommendedName>
</protein>
<proteinExistence type="predicted"/>
<gene>
    <name evidence="12" type="ORF">MKW98_028708</name>
</gene>
<evidence type="ECO:0000256" key="2">
    <source>
        <dbReference type="ARBA" id="ARBA00012513"/>
    </source>
</evidence>
<comment type="subcellular location">
    <subcellularLocation>
        <location evidence="1">Membrane</location>
    </subcellularLocation>
</comment>
<reference evidence="12" key="1">
    <citation type="submission" date="2022-04" db="EMBL/GenBank/DDBJ databases">
        <title>A functionally conserved STORR gene fusion in Papaver species that diverged 16.8 million years ago.</title>
        <authorList>
            <person name="Catania T."/>
        </authorList>
    </citation>
    <scope>NUCLEOTIDE SEQUENCE</scope>
    <source>
        <strain evidence="12">S-188037</strain>
    </source>
</reference>
<keyword evidence="7" id="KW-0067">ATP-binding</keyword>
<evidence type="ECO:0000259" key="11">
    <source>
        <dbReference type="PROSITE" id="PS50011"/>
    </source>
</evidence>
<dbReference type="InterPro" id="IPR001245">
    <property type="entry name" value="Ser-Thr/Tyr_kinase_cat_dom"/>
</dbReference>
<evidence type="ECO:0000256" key="9">
    <source>
        <dbReference type="ARBA" id="ARBA00047899"/>
    </source>
</evidence>
<dbReference type="GO" id="GO:0004674">
    <property type="term" value="F:protein serine/threonine kinase activity"/>
    <property type="evidence" value="ECO:0007669"/>
    <property type="project" value="UniProtKB-KW"/>
</dbReference>